<dbReference type="OrthoDB" id="2086224at2"/>
<dbReference type="Pfam" id="PF12697">
    <property type="entry name" value="Abhydrolase_6"/>
    <property type="match status" value="1"/>
</dbReference>
<evidence type="ECO:0000259" key="1">
    <source>
        <dbReference type="Pfam" id="PF12697"/>
    </source>
</evidence>
<proteinExistence type="predicted"/>
<protein>
    <submittedName>
        <fullName evidence="2">Alpha/beta hydrolase</fullName>
    </submittedName>
</protein>
<dbReference type="InterPro" id="IPR050266">
    <property type="entry name" value="AB_hydrolase_sf"/>
</dbReference>
<dbReference type="GO" id="GO:0016787">
    <property type="term" value="F:hydrolase activity"/>
    <property type="evidence" value="ECO:0007669"/>
    <property type="project" value="UniProtKB-KW"/>
</dbReference>
<dbReference type="Proteomes" id="UP000051802">
    <property type="component" value="Unassembled WGS sequence"/>
</dbReference>
<evidence type="ECO:0000313" key="3">
    <source>
        <dbReference type="Proteomes" id="UP000051802"/>
    </source>
</evidence>
<dbReference type="RefSeq" id="WP_057647807.1">
    <property type="nucleotide sequence ID" value="NZ_LLXU01000098.1"/>
</dbReference>
<dbReference type="AlphaFoldDB" id="A0A0R0AGC7"/>
<dbReference type="InterPro" id="IPR000073">
    <property type="entry name" value="AB_hydrolase_1"/>
</dbReference>
<dbReference type="PANTHER" id="PTHR43798">
    <property type="entry name" value="MONOACYLGLYCEROL LIPASE"/>
    <property type="match status" value="1"/>
</dbReference>
<dbReference type="STRING" id="676599.ARC20_01470"/>
<accession>A0A0R0AGC7</accession>
<name>A0A0R0AGC7_9GAMM</name>
<dbReference type="EMBL" id="LLXU01000098">
    <property type="protein sequence ID" value="KRG40439.1"/>
    <property type="molecule type" value="Genomic_DNA"/>
</dbReference>
<dbReference type="InterPro" id="IPR029058">
    <property type="entry name" value="AB_hydrolase_fold"/>
</dbReference>
<dbReference type="Gene3D" id="3.40.50.1820">
    <property type="entry name" value="alpha/beta hydrolase"/>
    <property type="match status" value="1"/>
</dbReference>
<dbReference type="PRINTS" id="PR00111">
    <property type="entry name" value="ABHYDROLASE"/>
</dbReference>
<keyword evidence="3" id="KW-1185">Reference proteome</keyword>
<dbReference type="PANTHER" id="PTHR43798:SF29">
    <property type="entry name" value="AB HYDROLASE-1 DOMAIN-CONTAINING PROTEIN"/>
    <property type="match status" value="1"/>
</dbReference>
<reference evidence="2 3" key="1">
    <citation type="submission" date="2015-10" db="EMBL/GenBank/DDBJ databases">
        <title>Genome sequencing and analysis of members of genus Stenotrophomonas.</title>
        <authorList>
            <person name="Patil P.P."/>
            <person name="Midha S."/>
            <person name="Patil P.B."/>
        </authorList>
    </citation>
    <scope>NUCLEOTIDE SEQUENCE [LARGE SCALE GENOMIC DNA]</scope>
    <source>
        <strain evidence="2 3">JCM 16536</strain>
    </source>
</reference>
<organism evidence="2 3">
    <name type="scientific">Stenotrophomonas panacihumi</name>
    <dbReference type="NCBI Taxonomy" id="676599"/>
    <lineage>
        <taxon>Bacteria</taxon>
        <taxon>Pseudomonadati</taxon>
        <taxon>Pseudomonadota</taxon>
        <taxon>Gammaproteobacteria</taxon>
        <taxon>Lysobacterales</taxon>
        <taxon>Lysobacteraceae</taxon>
        <taxon>Stenotrophomonas</taxon>
    </lineage>
</organism>
<dbReference type="SUPFAM" id="SSF53474">
    <property type="entry name" value="alpha/beta-Hydrolases"/>
    <property type="match status" value="1"/>
</dbReference>
<feature type="domain" description="AB hydrolase-1" evidence="1">
    <location>
        <begin position="9"/>
        <end position="226"/>
    </location>
</feature>
<gene>
    <name evidence="2" type="ORF">ARC20_01470</name>
</gene>
<comment type="caution">
    <text evidence="2">The sequence shown here is derived from an EMBL/GenBank/DDBJ whole genome shotgun (WGS) entry which is preliminary data.</text>
</comment>
<sequence length="233" mass="24890">MSAASTDLLLLPGLLNDEALWAAQIEALSPEVRCHVGDLTTGDTLDAVAGAVLAAAPPRFALAGFSLGGYVAQQILRVAPERVERLALLDTSTRADTAARSAQRQALARGAAMPGTFHGFGEKLMRSYVAPSHLQDHALLEYIRAMTARLGAQVFARQSLLARPDGSDVLRAWQGPALVLWGAEDAITPPALHHEMAALMPQARQVELPDCGHLSPLEQPQAVTDALRRWLAD</sequence>
<keyword evidence="2" id="KW-0378">Hydrolase</keyword>
<evidence type="ECO:0000313" key="2">
    <source>
        <dbReference type="EMBL" id="KRG40439.1"/>
    </source>
</evidence>